<dbReference type="InterPro" id="IPR007345">
    <property type="entry name" value="Polysacch_pyruvyl_Trfase"/>
</dbReference>
<reference evidence="2" key="3">
    <citation type="submission" date="2023-08" db="EMBL/GenBank/DDBJ databases">
        <title>Genomic analyses of the natural microbiome of Caenorhabditis elegans.</title>
        <authorList>
            <person name="Samuel B."/>
        </authorList>
    </citation>
    <scope>NUCLEOTIDE SEQUENCE</scope>
    <source>
        <strain evidence="2">BIGb0220</strain>
    </source>
</reference>
<accession>A0AAP3YZ70</accession>
<dbReference type="Pfam" id="PF04230">
    <property type="entry name" value="PS_pyruv_trans"/>
    <property type="match status" value="1"/>
</dbReference>
<dbReference type="EMBL" id="JAOQNN010000002">
    <property type="protein sequence ID" value="MCW2281634.1"/>
    <property type="molecule type" value="Genomic_DNA"/>
</dbReference>
<proteinExistence type="predicted"/>
<feature type="domain" description="Polysaccharide pyruvyl transferase" evidence="1">
    <location>
        <begin position="35"/>
        <end position="307"/>
    </location>
</feature>
<evidence type="ECO:0000259" key="1">
    <source>
        <dbReference type="Pfam" id="PF04230"/>
    </source>
</evidence>
<evidence type="ECO:0000313" key="4">
    <source>
        <dbReference type="Proteomes" id="UP001152598"/>
    </source>
</evidence>
<organism evidence="3 4">
    <name type="scientific">Lactococcus lactis</name>
    <dbReference type="NCBI Taxonomy" id="1358"/>
    <lineage>
        <taxon>Bacteria</taxon>
        <taxon>Bacillati</taxon>
        <taxon>Bacillota</taxon>
        <taxon>Bacilli</taxon>
        <taxon>Lactobacillales</taxon>
        <taxon>Streptococcaceae</taxon>
        <taxon>Lactococcus</taxon>
    </lineage>
</organism>
<name>A0AAP3YZ70_9LACT</name>
<dbReference type="RefSeq" id="WP_260317889.1">
    <property type="nucleotide sequence ID" value="NZ_JAOQNN010000002.1"/>
</dbReference>
<dbReference type="EMBL" id="JAOWLV010000001">
    <property type="protein sequence ID" value="MDG4975416.1"/>
    <property type="molecule type" value="Genomic_DNA"/>
</dbReference>
<evidence type="ECO:0000313" key="2">
    <source>
        <dbReference type="EMBL" id="MCW2281634.1"/>
    </source>
</evidence>
<dbReference type="Proteomes" id="UP001152598">
    <property type="component" value="Unassembled WGS sequence"/>
</dbReference>
<dbReference type="GO" id="GO:0016740">
    <property type="term" value="F:transferase activity"/>
    <property type="evidence" value="ECO:0007669"/>
    <property type="project" value="UniProtKB-KW"/>
</dbReference>
<reference evidence="3" key="1">
    <citation type="submission" date="2022-10" db="EMBL/GenBank/DDBJ databases">
        <authorList>
            <person name="Turner M.S."/>
            <person name="Huang W."/>
        </authorList>
    </citation>
    <scope>NUCLEOTIDE SEQUENCE</scope>
    <source>
        <strain evidence="3">54</strain>
    </source>
</reference>
<gene>
    <name evidence="2" type="ORF">M2256_002156</name>
    <name evidence="3" type="ORF">OGZ50_01495</name>
</gene>
<reference evidence="3" key="2">
    <citation type="journal article" date="2023" name="Food Microbiol.">
        <title>Evaluation of the fermentation potential of lactic acid bacteria isolated from herbs, fruits and vegetables as starter cultures in nut-based milk alternatives.</title>
        <authorList>
            <person name="Huang W."/>
            <person name="Dong A."/>
            <person name="Pham H.T."/>
            <person name="Zhou C."/>
            <person name="Huo Z."/>
            <person name="Watjen A.P."/>
            <person name="Prakash S."/>
            <person name="Bang-Berthelsen C.H."/>
            <person name="Turner M.S."/>
        </authorList>
    </citation>
    <scope>NUCLEOTIDE SEQUENCE</scope>
    <source>
        <strain evidence="3">54</strain>
    </source>
</reference>
<evidence type="ECO:0000313" key="3">
    <source>
        <dbReference type="EMBL" id="MDG4975416.1"/>
    </source>
</evidence>
<comment type="caution">
    <text evidence="3">The sequence shown here is derived from an EMBL/GenBank/DDBJ whole genome shotgun (WGS) entry which is preliminary data.</text>
</comment>
<keyword evidence="3" id="KW-0808">Transferase</keyword>
<protein>
    <submittedName>
        <fullName evidence="3">Polysaccharide pyruvyl transferase family protein</fullName>
    </submittedName>
</protein>
<sequence length="371" mass="42987">MTNQESPKILVYTGLFPWENISKSRILSNDLIGGNTGNLLFSWSTLNIFSDVPHENFTKVYITLENQLINYEFDYFLLPLANTFRENNDEELIFLISLLKKISCKVLLNGIGGQFGKVGFHKFSNEQLIRELIELLIEKTTSIGVRDERTKEYITEFLGYSEAEVVVIGCPSVRILNEKLHAKEYLPFNADFKLAINYTPGSYDRKWGHFIDSVFKNYDKSYAVFQDLDEGELISHGKNLVGLKRHDLIPTFTEHPIIKEQRYRLFVNPIDWIDEMHEFQFSIGTRIHGNIAAILAGVPALVIAIDSRTAGLAQTHHIPYIWFDELTDKTRIEELYYRSCTEMTKFYTHLDEINERYFGFIKKNLGLDVRA</sequence>
<dbReference type="Proteomes" id="UP001207687">
    <property type="component" value="Unassembled WGS sequence"/>
</dbReference>
<dbReference type="AlphaFoldDB" id="A0AAP3YZ70"/>